<dbReference type="Pfam" id="PF00240">
    <property type="entry name" value="ubiquitin"/>
    <property type="match status" value="1"/>
</dbReference>
<dbReference type="InterPro" id="IPR000626">
    <property type="entry name" value="Ubiquitin-like_dom"/>
</dbReference>
<keyword evidence="17" id="KW-0143">Chaperone</keyword>
<keyword evidence="14" id="KW-0391">Immunity</keyword>
<feature type="compositionally biased region" description="Low complexity" evidence="23">
    <location>
        <begin position="495"/>
        <end position="548"/>
    </location>
</feature>
<feature type="region of interest" description="Disordered" evidence="23">
    <location>
        <begin position="677"/>
        <end position="703"/>
    </location>
</feature>
<dbReference type="EMBL" id="CAJHJT010000034">
    <property type="protein sequence ID" value="CAD7003953.1"/>
    <property type="molecule type" value="Genomic_DNA"/>
</dbReference>
<name>A0A811V399_CERCA</name>
<dbReference type="GO" id="GO:0005634">
    <property type="term" value="C:nucleus"/>
    <property type="evidence" value="ECO:0007669"/>
    <property type="project" value="UniProtKB-SubCell"/>
</dbReference>
<evidence type="ECO:0000256" key="4">
    <source>
        <dbReference type="ARBA" id="ARBA00004550"/>
    </source>
</evidence>
<comment type="subcellular location">
    <subcellularLocation>
        <location evidence="3">Cytoplasm</location>
        <location evidence="3">Cytosol</location>
    </subcellularLocation>
    <subcellularLocation>
        <location evidence="2">Nucleus</location>
    </subcellularLocation>
    <subcellularLocation>
        <location evidence="4">Secreted</location>
        <location evidence="4">Extracellular exosome</location>
    </subcellularLocation>
</comment>
<dbReference type="FunFam" id="3.10.20.90:FF:000161">
    <property type="entry name" value="Uncharacterized protein, isoform C"/>
    <property type="match status" value="1"/>
</dbReference>
<dbReference type="AlphaFoldDB" id="A0A811V399"/>
<evidence type="ECO:0000256" key="19">
    <source>
        <dbReference type="ARBA" id="ARBA00029739"/>
    </source>
</evidence>
<keyword evidence="6" id="KW-0813">Transport</keyword>
<dbReference type="OrthoDB" id="1885901at2759"/>
<evidence type="ECO:0000256" key="11">
    <source>
        <dbReference type="ARBA" id="ARBA00022737"/>
    </source>
</evidence>
<keyword evidence="18" id="KW-0539">Nucleus</keyword>
<dbReference type="GO" id="GO:0002376">
    <property type="term" value="P:immune system process"/>
    <property type="evidence" value="ECO:0007669"/>
    <property type="project" value="UniProtKB-KW"/>
</dbReference>
<keyword evidence="16" id="KW-0007">Acetylation</keyword>
<evidence type="ECO:0000256" key="12">
    <source>
        <dbReference type="ARBA" id="ARBA00022782"/>
    </source>
</evidence>
<dbReference type="Gene3D" id="3.10.20.90">
    <property type="entry name" value="Phosphatidylinositol 3-kinase Catalytic Subunit, Chain A, domain 1"/>
    <property type="match status" value="1"/>
</dbReference>
<keyword evidence="12" id="KW-0221">Differentiation</keyword>
<evidence type="ECO:0000256" key="3">
    <source>
        <dbReference type="ARBA" id="ARBA00004514"/>
    </source>
</evidence>
<dbReference type="Pfam" id="PF12057">
    <property type="entry name" value="BAG6"/>
    <property type="match status" value="1"/>
</dbReference>
<feature type="region of interest" description="Disordered" evidence="23">
    <location>
        <begin position="288"/>
        <end position="349"/>
    </location>
</feature>
<dbReference type="GO" id="GO:0030154">
    <property type="term" value="P:cell differentiation"/>
    <property type="evidence" value="ECO:0007669"/>
    <property type="project" value="UniProtKB-KW"/>
</dbReference>
<dbReference type="GO" id="GO:0031593">
    <property type="term" value="F:polyubiquitin modification-dependent protein binding"/>
    <property type="evidence" value="ECO:0007669"/>
    <property type="project" value="TreeGrafter"/>
</dbReference>
<evidence type="ECO:0000256" key="1">
    <source>
        <dbReference type="ARBA" id="ARBA00002067"/>
    </source>
</evidence>
<comment type="function">
    <text evidence="21">Involved in DNA damage-induced apoptosis: following DNA damage, accumulates in the nucleus and forms a complex with p300/EP300, enhancing p300/EP300-mediated p53/TP53 acetylation leading to increase p53/TP53 transcriptional activity. When nuclear, may also act as a component of some chromatin regulator complex that regulates histone 3 'Lys-4' dimethylation (H3K4me2).</text>
</comment>
<gene>
    <name evidence="25" type="ORF">CCAP1982_LOCUS12376</name>
</gene>
<keyword evidence="10" id="KW-0053">Apoptosis</keyword>
<reference evidence="25" key="1">
    <citation type="submission" date="2020-11" db="EMBL/GenBank/DDBJ databases">
        <authorList>
            <person name="Whitehead M."/>
        </authorList>
    </citation>
    <scope>NUCLEOTIDE SEQUENCE</scope>
    <source>
        <strain evidence="25">EGII</strain>
    </source>
</reference>
<evidence type="ECO:0000256" key="20">
    <source>
        <dbReference type="ARBA" id="ARBA00030033"/>
    </source>
</evidence>
<evidence type="ECO:0000256" key="6">
    <source>
        <dbReference type="ARBA" id="ARBA00022448"/>
    </source>
</evidence>
<evidence type="ECO:0000256" key="14">
    <source>
        <dbReference type="ARBA" id="ARBA00022859"/>
    </source>
</evidence>
<evidence type="ECO:0000256" key="13">
    <source>
        <dbReference type="ARBA" id="ARBA00022853"/>
    </source>
</evidence>
<comment type="function">
    <text evidence="1">Released extracellularly via exosomes, it is a ligand of the natural killer/NK cells receptor NCR3 and stimulates NK cells cytotoxicity. It may thereby trigger NK cells cytotoxicity against neighboring tumor cells and immature myeloid dendritic cells (DC).</text>
</comment>
<evidence type="ECO:0000256" key="22">
    <source>
        <dbReference type="ARBA" id="ARBA00046936"/>
    </source>
</evidence>
<keyword evidence="15" id="KW-0744">Spermatogenesis</keyword>
<feature type="region of interest" description="Disordered" evidence="23">
    <location>
        <begin position="783"/>
        <end position="839"/>
    </location>
</feature>
<dbReference type="SUPFAM" id="SSF54236">
    <property type="entry name" value="Ubiquitin-like"/>
    <property type="match status" value="1"/>
</dbReference>
<evidence type="ECO:0000256" key="8">
    <source>
        <dbReference type="ARBA" id="ARBA00022525"/>
    </source>
</evidence>
<evidence type="ECO:0000256" key="9">
    <source>
        <dbReference type="ARBA" id="ARBA00022553"/>
    </source>
</evidence>
<dbReference type="GO" id="GO:0071818">
    <property type="term" value="C:BAT3 complex"/>
    <property type="evidence" value="ECO:0007669"/>
    <property type="project" value="TreeGrafter"/>
</dbReference>
<feature type="compositionally biased region" description="Low complexity" evidence="23">
    <location>
        <begin position="301"/>
        <end position="341"/>
    </location>
</feature>
<dbReference type="GO" id="GO:0051787">
    <property type="term" value="F:misfolded protein binding"/>
    <property type="evidence" value="ECO:0007669"/>
    <property type="project" value="TreeGrafter"/>
</dbReference>
<dbReference type="PANTHER" id="PTHR15204">
    <property type="entry name" value="LARGE PROLINE-RICH PROTEIN BAG6"/>
    <property type="match status" value="1"/>
</dbReference>
<protein>
    <recommendedName>
        <fullName evidence="5">Large proline-rich protein BAG6</fullName>
    </recommendedName>
    <alternativeName>
        <fullName evidence="20">BCL2-associated athanogene 6</fullName>
    </alternativeName>
    <alternativeName>
        <fullName evidence="19">HLA-B-associated transcript 3</fullName>
    </alternativeName>
</protein>
<dbReference type="KEGG" id="ccat:101457552"/>
<feature type="compositionally biased region" description="Low complexity" evidence="23">
    <location>
        <begin position="804"/>
        <end position="831"/>
    </location>
</feature>
<keyword evidence="7" id="KW-0963">Cytoplasm</keyword>
<evidence type="ECO:0000256" key="18">
    <source>
        <dbReference type="ARBA" id="ARBA00023242"/>
    </source>
</evidence>
<dbReference type="SMART" id="SM00213">
    <property type="entry name" value="UBQ"/>
    <property type="match status" value="1"/>
</dbReference>
<keyword evidence="9" id="KW-0597">Phosphoprotein</keyword>
<dbReference type="InterPro" id="IPR029071">
    <property type="entry name" value="Ubiquitin-like_domsf"/>
</dbReference>
<evidence type="ECO:0000313" key="25">
    <source>
        <dbReference type="EMBL" id="CAD7003953.1"/>
    </source>
</evidence>
<feature type="compositionally biased region" description="Low complexity" evidence="23">
    <location>
        <begin position="79"/>
        <end position="92"/>
    </location>
</feature>
<dbReference type="PROSITE" id="PS50053">
    <property type="entry name" value="UBIQUITIN_2"/>
    <property type="match status" value="1"/>
</dbReference>
<feature type="domain" description="Ubiquitin-like" evidence="24">
    <location>
        <begin position="3"/>
        <end position="64"/>
    </location>
</feature>
<feature type="compositionally biased region" description="Polar residues" evidence="23">
    <location>
        <begin position="558"/>
        <end position="580"/>
    </location>
</feature>
<evidence type="ECO:0000256" key="2">
    <source>
        <dbReference type="ARBA" id="ARBA00004123"/>
    </source>
</evidence>
<comment type="caution">
    <text evidence="25">The sequence shown here is derived from an EMBL/GenBank/DDBJ whole genome shotgun (WGS) entry which is preliminary data.</text>
</comment>
<dbReference type="Proteomes" id="UP000606786">
    <property type="component" value="Unassembled WGS sequence"/>
</dbReference>
<feature type="region of interest" description="Disordered" evidence="23">
    <location>
        <begin position="462"/>
        <end position="580"/>
    </location>
</feature>
<sequence length="1242" mass="131941">MLINLRVKTLDAQTHDFSIDNELTIRQFKDKIAEKTNIAADQQRIIYCGRVLADEKQLKEYDVDGKVVHVAERPPPSQRGPSTSSSSTNDTPPTRERTSNRGGMRNSPLFRALDGMVVGTMAIPMNPVQNNSPQQGNPFAASSSFCMNRITVARHMLDCANNIAAYLEDPERGLNNTSLDILARGSWTMESTVVEVGFTAADLPQNQNIVEMVQDAVSAALRRNSNTNVTVVQLPTVFGSSEGGEADAALRNIDAATNMDATEDGAAVEAEGAAAVIIEDVIDDAFEGGATGSNDNGVSEASNANNTNNASLATSPTTSDNAGAAADTSNASTNTGTNTEENQSRRRTNTRVLAEVVAQMRTVQIRLNPFIQQFYELLNNDPTFEEGDTSGRENAQRLYNRVSEALHYMSHAQHAISDLMLDVSQPAPRFLTCRPILVEQSGYVSSNNYLSTAAAAVAAATGNNQARPRTRTFISPRYNHPVTITTNSQPTTVSGNGTANGNDTAAANVSSNNSGSGSASGSSTTANGGAADSNSTTANASGSGSGSSIEDPVDEPLTNPNARGSGSAATNAATQSNDGSTLEIVLQPRRGLYFGNNPQVQMSRLIQAMVNSAPINTELHVQILPPTIVSVPVSARVAAGNNANSEQRAQAGASAAAAAAAARGTATGTATATGAAAASNNNASNNSNSNSARATANANNVNNNLNSNNSGAAATGIILAGNNANRPVSASLAIGTLPTTSTQTRSTSRPQLQIGGIPANGWNGRFIPANMMSSFDRFLPCNSHHIREPETNSNGNGGNGTNGGNATPVNANTNSTTNNPTPQVRAAANTPNPRPPRTLADILSVGRATPTAGGPTTSTIDQIRNLLYGPSTSSPSGSTPTASSCRLQAEFRNFFAEQLFYNTLINEQTVPPIVDSTILWMNRILVRLPEYELPEVDARKSVANIVRLMLPQFIETVVDGQCSMSEFEERLMKICKDFITRLYSVFIICAGRSNADVYWPTVMSLFQMLINGYFSGEALAFLRFYFNRAIPSSVDTEDAQQFIVYRNSSETDVEMESVEASSPSGVNNRMEFTIDIDNDVELEPVPVEPLPSVTAGSEPWHRNFPEDWLPVITRDLQLQSENPPNQAPFSDAYISGMSSKRKKMIQNNKPPTDVSSLIARSVRKAIQTVGPRTPAAATAGAATASTSAAALTAEEITEAIANDTAVQASCTETVRVNVRERLKKDSDYKAEKFPHTAKFVNK</sequence>
<evidence type="ECO:0000256" key="15">
    <source>
        <dbReference type="ARBA" id="ARBA00022871"/>
    </source>
</evidence>
<evidence type="ECO:0000256" key="21">
    <source>
        <dbReference type="ARBA" id="ARBA00046003"/>
    </source>
</evidence>
<dbReference type="GO" id="GO:0005576">
    <property type="term" value="C:extracellular region"/>
    <property type="evidence" value="ECO:0007669"/>
    <property type="project" value="UniProtKB-SubCell"/>
</dbReference>
<feature type="compositionally biased region" description="Polar residues" evidence="23">
    <location>
        <begin position="482"/>
        <end position="494"/>
    </location>
</feature>
<dbReference type="GO" id="GO:0007283">
    <property type="term" value="P:spermatogenesis"/>
    <property type="evidence" value="ECO:0007669"/>
    <property type="project" value="UniProtKB-KW"/>
</dbReference>
<organism evidence="25 26">
    <name type="scientific">Ceratitis capitata</name>
    <name type="common">Mediterranean fruit fly</name>
    <name type="synonym">Tephritis capitata</name>
    <dbReference type="NCBI Taxonomy" id="7213"/>
    <lineage>
        <taxon>Eukaryota</taxon>
        <taxon>Metazoa</taxon>
        <taxon>Ecdysozoa</taxon>
        <taxon>Arthropoda</taxon>
        <taxon>Hexapoda</taxon>
        <taxon>Insecta</taxon>
        <taxon>Pterygota</taxon>
        <taxon>Neoptera</taxon>
        <taxon>Endopterygota</taxon>
        <taxon>Diptera</taxon>
        <taxon>Brachycera</taxon>
        <taxon>Muscomorpha</taxon>
        <taxon>Tephritoidea</taxon>
        <taxon>Tephritidae</taxon>
        <taxon>Ceratitis</taxon>
        <taxon>Ceratitis</taxon>
    </lineage>
</organism>
<keyword evidence="13" id="KW-0156">Chromatin regulator</keyword>
<evidence type="ECO:0000313" key="26">
    <source>
        <dbReference type="Proteomes" id="UP000606786"/>
    </source>
</evidence>
<dbReference type="CDD" id="cd01809">
    <property type="entry name" value="Ubl_BAG6"/>
    <property type="match status" value="1"/>
</dbReference>
<evidence type="ECO:0000256" key="7">
    <source>
        <dbReference type="ARBA" id="ARBA00022490"/>
    </source>
</evidence>
<evidence type="ECO:0000256" key="10">
    <source>
        <dbReference type="ARBA" id="ARBA00022703"/>
    </source>
</evidence>
<comment type="subunit">
    <text evidence="22">Component of the BAG6/BAT3 complex, also named BAT3 complex, at least composed of BAG6, UBL4A and GET4/TRC35. Interacts with GET4; the interaction is direct and localizes BAG6 in the cytosol. Interacts with UBL4A; the interaction is direct and required for UBL4A protein stability. Interacts with AIFM1. Interacts with HSPA2. Interacts with CTCFL. Interacts with p300/EP300. Interacts (via ubiquitin-like domain) with RNF126; required for BAG6-dependent ubiquitination of proteins mislocalized to the cytosol. Interacts (via ubiquitin-like domain) with SGTA; SGTA competes with RNF126 by binding the same region of BAG6, thereby promoting deubiquitination of BAG6-target proteins and rescuing them from degradation. Interacts with ricin A chain. Interacts with VCP and AMFR; both form the VCP/p97-AMFR/gp78 complex. Interacts with SYVN1. Interacts with USP13; the interaction is direct and may mediate UBL4A deubiquitination. Interacts with ZFAND2B. Interacts with KPNA2. Interacts with UBQLN4.</text>
</comment>
<feature type="region of interest" description="Disordered" evidence="23">
    <location>
        <begin position="71"/>
        <end position="108"/>
    </location>
</feature>
<evidence type="ECO:0000256" key="17">
    <source>
        <dbReference type="ARBA" id="ARBA00023186"/>
    </source>
</evidence>
<keyword evidence="26" id="KW-1185">Reference proteome</keyword>
<dbReference type="InterPro" id="IPR019954">
    <property type="entry name" value="Ubiquitin_CS"/>
</dbReference>
<proteinExistence type="predicted"/>
<dbReference type="PROSITE" id="PS00299">
    <property type="entry name" value="UBIQUITIN_1"/>
    <property type="match status" value="1"/>
</dbReference>
<dbReference type="InterPro" id="IPR021925">
    <property type="entry name" value="BAG6"/>
</dbReference>
<accession>A0A811V399</accession>
<evidence type="ECO:0000259" key="24">
    <source>
        <dbReference type="PROSITE" id="PS50053"/>
    </source>
</evidence>
<evidence type="ECO:0000256" key="5">
    <source>
        <dbReference type="ARBA" id="ARBA00021614"/>
    </source>
</evidence>
<keyword evidence="8" id="KW-0964">Secreted</keyword>
<evidence type="ECO:0000256" key="16">
    <source>
        <dbReference type="ARBA" id="ARBA00022990"/>
    </source>
</evidence>
<dbReference type="GO" id="GO:0036503">
    <property type="term" value="P:ERAD pathway"/>
    <property type="evidence" value="ECO:0007669"/>
    <property type="project" value="TreeGrafter"/>
</dbReference>
<keyword evidence="11" id="KW-0677">Repeat</keyword>
<dbReference type="GO" id="GO:0006915">
    <property type="term" value="P:apoptotic process"/>
    <property type="evidence" value="ECO:0007669"/>
    <property type="project" value="UniProtKB-KW"/>
</dbReference>
<dbReference type="GO" id="GO:0006325">
    <property type="term" value="P:chromatin organization"/>
    <property type="evidence" value="ECO:0007669"/>
    <property type="project" value="UniProtKB-KW"/>
</dbReference>
<dbReference type="PANTHER" id="PTHR15204:SF0">
    <property type="entry name" value="LARGE PROLINE-RICH PROTEIN BAG6"/>
    <property type="match status" value="1"/>
</dbReference>
<evidence type="ECO:0000256" key="23">
    <source>
        <dbReference type="SAM" id="MobiDB-lite"/>
    </source>
</evidence>